<accession>A0A059EVU7</accession>
<evidence type="ECO:0000313" key="1">
    <source>
        <dbReference type="EMBL" id="KCZ79133.1"/>
    </source>
</evidence>
<protein>
    <submittedName>
        <fullName evidence="1">Uncharacterized protein</fullName>
    </submittedName>
</protein>
<organism evidence="1 2">
    <name type="scientific">Anncaliia algerae PRA339</name>
    <dbReference type="NCBI Taxonomy" id="1288291"/>
    <lineage>
        <taxon>Eukaryota</taxon>
        <taxon>Fungi</taxon>
        <taxon>Fungi incertae sedis</taxon>
        <taxon>Microsporidia</taxon>
        <taxon>Tubulinosematoidea</taxon>
        <taxon>Tubulinosematidae</taxon>
        <taxon>Anncaliia</taxon>
    </lineage>
</organism>
<evidence type="ECO:0000313" key="2">
    <source>
        <dbReference type="Proteomes" id="UP000030655"/>
    </source>
</evidence>
<dbReference type="VEuPathDB" id="MicrosporidiaDB:H312_03481"/>
<sequence length="105" mass="12343">MQTDCPLKIRKDFEYENNLSLNDCLEANIAECGDISKDHINIAKKRMRYFNTLEQQSTGSVEGSYLQEVLKLRSIKVLIQILKQKRLFDQATDEKTYEIYDVYDI</sequence>
<proteinExistence type="predicted"/>
<keyword evidence="2" id="KW-1185">Reference proteome</keyword>
<dbReference type="AlphaFoldDB" id="A0A059EVU7"/>
<dbReference type="HOGENOM" id="CLU_2235937_0_0_1"/>
<gene>
    <name evidence="1" type="ORF">H312_03481</name>
</gene>
<reference evidence="2" key="1">
    <citation type="submission" date="2013-02" db="EMBL/GenBank/DDBJ databases">
        <authorList>
            <consortium name="The Broad Institute Genome Sequencing Platform"/>
            <person name="Cuomo C."/>
            <person name="Becnel J."/>
            <person name="Sanscrainte N."/>
            <person name="Walker B."/>
            <person name="Young S.K."/>
            <person name="Zeng Q."/>
            <person name="Gargeya S."/>
            <person name="Fitzgerald M."/>
            <person name="Haas B."/>
            <person name="Abouelleil A."/>
            <person name="Alvarado L."/>
            <person name="Arachchi H.M."/>
            <person name="Berlin A.M."/>
            <person name="Chapman S.B."/>
            <person name="Dewar J."/>
            <person name="Goldberg J."/>
            <person name="Griggs A."/>
            <person name="Gujja S."/>
            <person name="Hansen M."/>
            <person name="Howarth C."/>
            <person name="Imamovic A."/>
            <person name="Larimer J."/>
            <person name="McCowan C."/>
            <person name="Murphy C."/>
            <person name="Neiman D."/>
            <person name="Pearson M."/>
            <person name="Priest M."/>
            <person name="Roberts A."/>
            <person name="Saif S."/>
            <person name="Shea T."/>
            <person name="Sisk P."/>
            <person name="Sykes S."/>
            <person name="Wortman J."/>
            <person name="Nusbaum C."/>
            <person name="Birren B."/>
        </authorList>
    </citation>
    <scope>NUCLEOTIDE SEQUENCE [LARGE SCALE GENOMIC DNA]</scope>
    <source>
        <strain evidence="2">PRA339</strain>
    </source>
</reference>
<name>A0A059EVU7_9MICR</name>
<dbReference type="EMBL" id="KK365354">
    <property type="protein sequence ID" value="KCZ79133.1"/>
    <property type="molecule type" value="Genomic_DNA"/>
</dbReference>
<reference evidence="1 2" key="2">
    <citation type="submission" date="2014-03" db="EMBL/GenBank/DDBJ databases">
        <title>The Genome Sequence of Anncaliia algerae insect isolate PRA339.</title>
        <authorList>
            <consortium name="The Broad Institute Genome Sequencing Platform"/>
            <consortium name="The Broad Institute Genome Sequencing Center for Infectious Disease"/>
            <person name="Cuomo C."/>
            <person name="Becnel J."/>
            <person name="Sanscrainte N."/>
            <person name="Walker B."/>
            <person name="Young S.K."/>
            <person name="Zeng Q."/>
            <person name="Gargeya S."/>
            <person name="Fitzgerald M."/>
            <person name="Haas B."/>
            <person name="Abouelleil A."/>
            <person name="Alvarado L."/>
            <person name="Arachchi H.M."/>
            <person name="Berlin A.M."/>
            <person name="Chapman S.B."/>
            <person name="Dewar J."/>
            <person name="Goldberg J."/>
            <person name="Griggs A."/>
            <person name="Gujja S."/>
            <person name="Hansen M."/>
            <person name="Howarth C."/>
            <person name="Imamovic A."/>
            <person name="Larimer J."/>
            <person name="McCowan C."/>
            <person name="Murphy C."/>
            <person name="Neiman D."/>
            <person name="Pearson M."/>
            <person name="Priest M."/>
            <person name="Roberts A."/>
            <person name="Saif S."/>
            <person name="Shea T."/>
            <person name="Sisk P."/>
            <person name="Sykes S."/>
            <person name="Wortman J."/>
            <person name="Nusbaum C."/>
            <person name="Birren B."/>
        </authorList>
    </citation>
    <scope>NUCLEOTIDE SEQUENCE [LARGE SCALE GENOMIC DNA]</scope>
    <source>
        <strain evidence="1 2">PRA339</strain>
    </source>
</reference>
<dbReference type="Proteomes" id="UP000030655">
    <property type="component" value="Unassembled WGS sequence"/>
</dbReference>